<keyword evidence="3 10" id="KW-0812">Transmembrane</keyword>
<reference evidence="12" key="2">
    <citation type="submission" date="2023-05" db="EMBL/GenBank/DDBJ databases">
        <authorList>
            <person name="Fouks B."/>
        </authorList>
    </citation>
    <scope>NUCLEOTIDE SEQUENCE</scope>
    <source>
        <strain evidence="12">Stay&amp;Tobe</strain>
        <tissue evidence="12">Testes</tissue>
    </source>
</reference>
<proteinExistence type="inferred from homology"/>
<reference evidence="12" key="1">
    <citation type="journal article" date="2023" name="IScience">
        <title>Live-bearing cockroach genome reveals convergent evolutionary mechanisms linked to viviparity in insects and beyond.</title>
        <authorList>
            <person name="Fouks B."/>
            <person name="Harrison M.C."/>
            <person name="Mikhailova A.A."/>
            <person name="Marchal E."/>
            <person name="English S."/>
            <person name="Carruthers M."/>
            <person name="Jennings E.C."/>
            <person name="Chiamaka E.L."/>
            <person name="Frigard R.A."/>
            <person name="Pippel M."/>
            <person name="Attardo G.M."/>
            <person name="Benoit J.B."/>
            <person name="Bornberg-Bauer E."/>
            <person name="Tobe S.S."/>
        </authorList>
    </citation>
    <scope>NUCLEOTIDE SEQUENCE</scope>
    <source>
        <strain evidence="12">Stay&amp;Tobe</strain>
    </source>
</reference>
<feature type="domain" description="Major facilitator superfamily (MFS) profile" evidence="11">
    <location>
        <begin position="320"/>
        <end position="747"/>
    </location>
</feature>
<dbReference type="PROSITE" id="PS00216">
    <property type="entry name" value="SUGAR_TRANSPORT_1"/>
    <property type="match status" value="1"/>
</dbReference>
<feature type="compositionally biased region" description="Acidic residues" evidence="9">
    <location>
        <begin position="56"/>
        <end position="66"/>
    </location>
</feature>
<dbReference type="InterPro" id="IPR036259">
    <property type="entry name" value="MFS_trans_sf"/>
</dbReference>
<dbReference type="InterPro" id="IPR005829">
    <property type="entry name" value="Sugar_transporter_CS"/>
</dbReference>
<dbReference type="SUPFAM" id="SSF103473">
    <property type="entry name" value="MFS general substrate transporter"/>
    <property type="match status" value="2"/>
</dbReference>
<name>A0AAD7ZKB8_DIPPU</name>
<feature type="region of interest" description="Disordered" evidence="9">
    <location>
        <begin position="48"/>
        <end position="71"/>
    </location>
</feature>
<evidence type="ECO:0000256" key="10">
    <source>
        <dbReference type="SAM" id="Phobius"/>
    </source>
</evidence>
<dbReference type="FunFam" id="1.20.1250.20:FF:000055">
    <property type="entry name" value="Facilitated trehalose transporter Tret1-2 homolog"/>
    <property type="match status" value="1"/>
</dbReference>
<comment type="similarity">
    <text evidence="7">Belongs to the major facilitator superfamily. Sugar transporter (TC 2.A.1.1) family. Trehalose transporter subfamily.</text>
</comment>
<evidence type="ECO:0000313" key="13">
    <source>
        <dbReference type="Proteomes" id="UP001233999"/>
    </source>
</evidence>
<comment type="caution">
    <text evidence="12">The sequence shown here is derived from an EMBL/GenBank/DDBJ whole genome shotgun (WGS) entry which is preliminary data.</text>
</comment>
<evidence type="ECO:0000256" key="8">
    <source>
        <dbReference type="SAM" id="Coils"/>
    </source>
</evidence>
<keyword evidence="4 10" id="KW-1133">Transmembrane helix</keyword>
<dbReference type="PROSITE" id="PS50850">
    <property type="entry name" value="MFS"/>
    <property type="match status" value="1"/>
</dbReference>
<dbReference type="InterPro" id="IPR003663">
    <property type="entry name" value="Sugar/inositol_transpt"/>
</dbReference>
<feature type="transmembrane region" description="Helical" evidence="10">
    <location>
        <begin position="692"/>
        <end position="712"/>
    </location>
</feature>
<dbReference type="PANTHER" id="PTHR48021:SF47">
    <property type="entry name" value="GH17672P"/>
    <property type="match status" value="1"/>
</dbReference>
<evidence type="ECO:0000256" key="5">
    <source>
        <dbReference type="ARBA" id="ARBA00023136"/>
    </source>
</evidence>
<dbReference type="NCBIfam" id="TIGR00879">
    <property type="entry name" value="SP"/>
    <property type="match status" value="1"/>
</dbReference>
<evidence type="ECO:0000313" key="12">
    <source>
        <dbReference type="EMBL" id="KAJ9581438.1"/>
    </source>
</evidence>
<evidence type="ECO:0000256" key="1">
    <source>
        <dbReference type="ARBA" id="ARBA00004651"/>
    </source>
</evidence>
<dbReference type="GO" id="GO:0051119">
    <property type="term" value="F:sugar transmembrane transporter activity"/>
    <property type="evidence" value="ECO:0007669"/>
    <property type="project" value="InterPro"/>
</dbReference>
<dbReference type="InterPro" id="IPR005828">
    <property type="entry name" value="MFS_sugar_transport-like"/>
</dbReference>
<feature type="transmembrane region" description="Helical" evidence="10">
    <location>
        <begin position="170"/>
        <end position="194"/>
    </location>
</feature>
<evidence type="ECO:0000256" key="9">
    <source>
        <dbReference type="SAM" id="MobiDB-lite"/>
    </source>
</evidence>
<gene>
    <name evidence="12" type="ORF">L9F63_023370</name>
</gene>
<evidence type="ECO:0000256" key="2">
    <source>
        <dbReference type="ARBA" id="ARBA00022475"/>
    </source>
</evidence>
<dbReference type="PANTHER" id="PTHR48021">
    <property type="match status" value="1"/>
</dbReference>
<dbReference type="CDD" id="cd17358">
    <property type="entry name" value="MFS_GLUT6_8_Class3_like"/>
    <property type="match status" value="1"/>
</dbReference>
<feature type="transmembrane region" description="Helical" evidence="10">
    <location>
        <begin position="563"/>
        <end position="585"/>
    </location>
</feature>
<evidence type="ECO:0000256" key="4">
    <source>
        <dbReference type="ARBA" id="ARBA00022989"/>
    </source>
</evidence>
<evidence type="ECO:0000259" key="11">
    <source>
        <dbReference type="PROSITE" id="PS50850"/>
    </source>
</evidence>
<dbReference type="Gene3D" id="1.20.1250.20">
    <property type="entry name" value="MFS general substrate transporter like domains"/>
    <property type="match status" value="2"/>
</dbReference>
<dbReference type="AlphaFoldDB" id="A0AAD7ZKB8"/>
<feature type="transmembrane region" description="Helical" evidence="10">
    <location>
        <begin position="421"/>
        <end position="442"/>
    </location>
</feature>
<feature type="transmembrane region" description="Helical" evidence="10">
    <location>
        <begin position="206"/>
        <end position="224"/>
    </location>
</feature>
<feature type="transmembrane region" description="Helical" evidence="10">
    <location>
        <begin position="724"/>
        <end position="743"/>
    </location>
</feature>
<dbReference type="InterPro" id="IPR050549">
    <property type="entry name" value="MFS_Trehalose_Transporter"/>
</dbReference>
<feature type="transmembrane region" description="Helical" evidence="10">
    <location>
        <begin position="368"/>
        <end position="388"/>
    </location>
</feature>
<dbReference type="InterPro" id="IPR020846">
    <property type="entry name" value="MFS_dom"/>
</dbReference>
<evidence type="ECO:0000256" key="7">
    <source>
        <dbReference type="ARBA" id="ARBA00024348"/>
    </source>
</evidence>
<dbReference type="Proteomes" id="UP001233999">
    <property type="component" value="Unassembled WGS sequence"/>
</dbReference>
<feature type="transmembrane region" description="Helical" evidence="10">
    <location>
        <begin position="322"/>
        <end position="341"/>
    </location>
</feature>
<protein>
    <recommendedName>
        <fullName evidence="11">Major facilitator superfamily (MFS) profile domain-containing protein</fullName>
    </recommendedName>
</protein>
<dbReference type="GO" id="GO:0005886">
    <property type="term" value="C:plasma membrane"/>
    <property type="evidence" value="ECO:0007669"/>
    <property type="project" value="UniProtKB-SubCell"/>
</dbReference>
<evidence type="ECO:0000256" key="6">
    <source>
        <dbReference type="ARBA" id="ARBA00023180"/>
    </source>
</evidence>
<sequence>MGCCDLCWNNDKQGAGVKSRSDNGMKVVTNGGQMTMELDVLPDQEIHLGTRKPEEEQNVAETEEDPAGNKTDKLPQALAAVAANLMILTVGSLLTWTSPANPMLQKDDSPFRITDHEGAWVGSLLALGSVFGGPPFGWLVNRVGRKLTILSLAAPVTVSWILTISTRSVLWLYVARFIAGLSLGGVSFVVPIYVAEVAEPSVRGPLSSITQVAYNTGILYAYAVGAVGNYMLLNFACLLLPILFVLVFVWMPEAPQYCLAKDNRAGAAKALQWLRGKTANVEQELQHLKEEADEAAKNEGSLSDLMKDKIQGSQRSKVLPQYVAALAANLASATAGCVLGWTSPALPKIKDTPENEGWVTITENESSWIGSLAPLGSVCGPFLAGYLADKIGRRMTLLGTALPFILSWALLSFASAPGLMYFSRLLLGIAVGMVFTVLPMYVGEISENRVRGSLGSLMQLLIVGGILFEYVLGPYVSYTALIIGSGLFPIFFAVAFYFVPESPYQHIANGQVEEAAKSLMWLRGQNRKNVQEEINSIQASLEETLQNKSKLSDLIATRGNIKALYLSLGLVTFQQLSGINAVLFYSQDIFRASGSSISPAVATIIVGVVMFLASAVTPLVVDKLGRRLLLLVSAIIVLGVYFKMSSDPSSVENIGWLPVVSLVIYIIVYSIGFGPLPWAVMGELFPTNVKSNASACTAAFCWFIAFFITKFFGDIAEALGSHTAFWIFAGCTFIAAAFVFFLLPETKGKSLQEIQDILNK</sequence>
<keyword evidence="2" id="KW-1003">Cell membrane</keyword>
<accession>A0AAD7ZKB8</accession>
<dbReference type="InterPro" id="IPR044775">
    <property type="entry name" value="MFS_ERD6/Tret1-like"/>
</dbReference>
<comment type="subcellular location">
    <subcellularLocation>
        <location evidence="1">Cell membrane</location>
        <topology evidence="1">Multi-pass membrane protein</topology>
    </subcellularLocation>
</comment>
<keyword evidence="13" id="KW-1185">Reference proteome</keyword>
<keyword evidence="6" id="KW-0325">Glycoprotein</keyword>
<feature type="transmembrane region" description="Helical" evidence="10">
    <location>
        <begin position="77"/>
        <end position="98"/>
    </location>
</feature>
<feature type="transmembrane region" description="Helical" evidence="10">
    <location>
        <begin position="230"/>
        <end position="251"/>
    </location>
</feature>
<feature type="transmembrane region" description="Helical" evidence="10">
    <location>
        <begin position="656"/>
        <end position="680"/>
    </location>
</feature>
<feature type="transmembrane region" description="Helical" evidence="10">
    <location>
        <begin position="597"/>
        <end position="621"/>
    </location>
</feature>
<dbReference type="EMBL" id="JASPKZ010007920">
    <property type="protein sequence ID" value="KAJ9581438.1"/>
    <property type="molecule type" value="Genomic_DNA"/>
</dbReference>
<dbReference type="PRINTS" id="PR00171">
    <property type="entry name" value="SUGRTRNSPORT"/>
</dbReference>
<keyword evidence="5 10" id="KW-0472">Membrane</keyword>
<feature type="transmembrane region" description="Helical" evidence="10">
    <location>
        <begin position="628"/>
        <end position="644"/>
    </location>
</feature>
<feature type="transmembrane region" description="Helical" evidence="10">
    <location>
        <begin position="478"/>
        <end position="499"/>
    </location>
</feature>
<feature type="transmembrane region" description="Helical" evidence="10">
    <location>
        <begin position="395"/>
        <end position="415"/>
    </location>
</feature>
<feature type="transmembrane region" description="Helical" evidence="10">
    <location>
        <begin position="454"/>
        <end position="472"/>
    </location>
</feature>
<dbReference type="Pfam" id="PF00083">
    <property type="entry name" value="Sugar_tr"/>
    <property type="match status" value="2"/>
</dbReference>
<keyword evidence="8" id="KW-0175">Coiled coil</keyword>
<feature type="transmembrane region" description="Helical" evidence="10">
    <location>
        <begin position="118"/>
        <end position="140"/>
    </location>
</feature>
<evidence type="ECO:0000256" key="3">
    <source>
        <dbReference type="ARBA" id="ARBA00022692"/>
    </source>
</evidence>
<feature type="coiled-coil region" evidence="8">
    <location>
        <begin position="271"/>
        <end position="298"/>
    </location>
</feature>
<organism evidence="12 13">
    <name type="scientific">Diploptera punctata</name>
    <name type="common">Pacific beetle cockroach</name>
    <dbReference type="NCBI Taxonomy" id="6984"/>
    <lineage>
        <taxon>Eukaryota</taxon>
        <taxon>Metazoa</taxon>
        <taxon>Ecdysozoa</taxon>
        <taxon>Arthropoda</taxon>
        <taxon>Hexapoda</taxon>
        <taxon>Insecta</taxon>
        <taxon>Pterygota</taxon>
        <taxon>Neoptera</taxon>
        <taxon>Polyneoptera</taxon>
        <taxon>Dictyoptera</taxon>
        <taxon>Blattodea</taxon>
        <taxon>Blaberoidea</taxon>
        <taxon>Blaberidae</taxon>
        <taxon>Diplopterinae</taxon>
        <taxon>Diploptera</taxon>
    </lineage>
</organism>
<dbReference type="PROSITE" id="PS00217">
    <property type="entry name" value="SUGAR_TRANSPORT_2"/>
    <property type="match status" value="2"/>
</dbReference>
<feature type="transmembrane region" description="Helical" evidence="10">
    <location>
        <begin position="147"/>
        <end position="164"/>
    </location>
</feature>